<dbReference type="InterPro" id="IPR052361">
    <property type="entry name" value="F-box_domain"/>
</dbReference>
<dbReference type="Pfam" id="PF08268">
    <property type="entry name" value="FBA_3"/>
    <property type="match status" value="1"/>
</dbReference>
<evidence type="ECO:0000313" key="4">
    <source>
        <dbReference type="Proteomes" id="UP000222542"/>
    </source>
</evidence>
<reference evidence="3 4" key="2">
    <citation type="journal article" date="2017" name="Genome Biol.">
        <title>New reference genome sequences of hot pepper reveal the massive evolution of plant disease-resistance genes by retroduplication.</title>
        <authorList>
            <person name="Kim S."/>
            <person name="Park J."/>
            <person name="Yeom S.I."/>
            <person name="Kim Y.M."/>
            <person name="Seo E."/>
            <person name="Kim K.T."/>
            <person name="Kim M.S."/>
            <person name="Lee J.M."/>
            <person name="Cheong K."/>
            <person name="Shin H.S."/>
            <person name="Kim S.B."/>
            <person name="Han K."/>
            <person name="Lee J."/>
            <person name="Park M."/>
            <person name="Lee H.A."/>
            <person name="Lee H.Y."/>
            <person name="Lee Y."/>
            <person name="Oh S."/>
            <person name="Lee J.H."/>
            <person name="Choi E."/>
            <person name="Choi E."/>
            <person name="Lee S.E."/>
            <person name="Jeon J."/>
            <person name="Kim H."/>
            <person name="Choi G."/>
            <person name="Song H."/>
            <person name="Lee J."/>
            <person name="Lee S.C."/>
            <person name="Kwon J.K."/>
            <person name="Lee H.Y."/>
            <person name="Koo N."/>
            <person name="Hong Y."/>
            <person name="Kim R.W."/>
            <person name="Kang W.H."/>
            <person name="Huh J.H."/>
            <person name="Kang B.C."/>
            <person name="Yang T.J."/>
            <person name="Lee Y.H."/>
            <person name="Bennetzen J.L."/>
            <person name="Choi D."/>
        </authorList>
    </citation>
    <scope>NUCLEOTIDE SEQUENCE [LARGE SCALE GENOMIC DNA]</scope>
    <source>
        <strain evidence="4">cv. CM334</strain>
    </source>
</reference>
<feature type="domain" description="F-box associated beta-propeller type 3" evidence="2">
    <location>
        <begin position="50"/>
        <end position="190"/>
    </location>
</feature>
<dbReference type="InterPro" id="IPR017451">
    <property type="entry name" value="F-box-assoc_interact_dom"/>
</dbReference>
<evidence type="ECO:0000259" key="2">
    <source>
        <dbReference type="Pfam" id="PF08268"/>
    </source>
</evidence>
<dbReference type="NCBIfam" id="TIGR01640">
    <property type="entry name" value="F_box_assoc_1"/>
    <property type="match status" value="1"/>
</dbReference>
<keyword evidence="4" id="KW-1185">Reference proteome</keyword>
<evidence type="ECO:0000256" key="1">
    <source>
        <dbReference type="SAM" id="Phobius"/>
    </source>
</evidence>
<dbReference type="Gramene" id="PHT64664">
    <property type="protein sequence ID" value="PHT64664"/>
    <property type="gene ID" value="T459_29089"/>
</dbReference>
<dbReference type="EMBL" id="AYRZ02000012">
    <property type="protein sequence ID" value="PHT64664.1"/>
    <property type="molecule type" value="Genomic_DNA"/>
</dbReference>
<keyword evidence="1" id="KW-1133">Transmembrane helix</keyword>
<accession>A0A2G2Y4L0</accession>
<keyword evidence="1" id="KW-0812">Transmembrane</keyword>
<keyword evidence="1" id="KW-0472">Membrane</keyword>
<dbReference type="AlphaFoldDB" id="A0A2G2Y4L0"/>
<reference evidence="3 4" key="1">
    <citation type="journal article" date="2014" name="Nat. Genet.">
        <title>Genome sequence of the hot pepper provides insights into the evolution of pungency in Capsicum species.</title>
        <authorList>
            <person name="Kim S."/>
            <person name="Park M."/>
            <person name="Yeom S.I."/>
            <person name="Kim Y.M."/>
            <person name="Lee J.M."/>
            <person name="Lee H.A."/>
            <person name="Seo E."/>
            <person name="Choi J."/>
            <person name="Cheong K."/>
            <person name="Kim K.T."/>
            <person name="Jung K."/>
            <person name="Lee G.W."/>
            <person name="Oh S.K."/>
            <person name="Bae C."/>
            <person name="Kim S.B."/>
            <person name="Lee H.Y."/>
            <person name="Kim S.Y."/>
            <person name="Kim M.S."/>
            <person name="Kang B.C."/>
            <person name="Jo Y.D."/>
            <person name="Yang H.B."/>
            <person name="Jeong H.J."/>
            <person name="Kang W.H."/>
            <person name="Kwon J.K."/>
            <person name="Shin C."/>
            <person name="Lim J.Y."/>
            <person name="Park J.H."/>
            <person name="Huh J.H."/>
            <person name="Kim J.S."/>
            <person name="Kim B.D."/>
            <person name="Cohen O."/>
            <person name="Paran I."/>
            <person name="Suh M.C."/>
            <person name="Lee S.B."/>
            <person name="Kim Y.K."/>
            <person name="Shin Y."/>
            <person name="Noh S.J."/>
            <person name="Park J."/>
            <person name="Seo Y.S."/>
            <person name="Kwon S.Y."/>
            <person name="Kim H.A."/>
            <person name="Park J.M."/>
            <person name="Kim H.J."/>
            <person name="Choi S.B."/>
            <person name="Bosland P.W."/>
            <person name="Reeves G."/>
            <person name="Jo S.H."/>
            <person name="Lee B.W."/>
            <person name="Cho H.T."/>
            <person name="Choi H.S."/>
            <person name="Lee M.S."/>
            <person name="Yu Y."/>
            <person name="Do Choi Y."/>
            <person name="Park B.S."/>
            <person name="van Deynze A."/>
            <person name="Ashrafi H."/>
            <person name="Hill T."/>
            <person name="Kim W.T."/>
            <person name="Pai H.S."/>
            <person name="Ahn H.K."/>
            <person name="Yeam I."/>
            <person name="Giovannoni J.J."/>
            <person name="Rose J.K."/>
            <person name="Sorensen I."/>
            <person name="Lee S.J."/>
            <person name="Kim R.W."/>
            <person name="Choi I.Y."/>
            <person name="Choi B.S."/>
            <person name="Lim J.S."/>
            <person name="Lee Y.H."/>
            <person name="Choi D."/>
        </authorList>
    </citation>
    <scope>NUCLEOTIDE SEQUENCE [LARGE SCALE GENOMIC DNA]</scope>
    <source>
        <strain evidence="4">cv. CM334</strain>
    </source>
</reference>
<dbReference type="PANTHER" id="PTHR31790">
    <property type="entry name" value="OS02G0783600 PROTEIN"/>
    <property type="match status" value="1"/>
</dbReference>
<gene>
    <name evidence="3" type="ORF">T459_29089</name>
</gene>
<sequence>MYCCPLSPVQLVEDVEKLKLDCPSNPKPSHCAIHCCYDGLAIIEVSVFLDRDNFTHLLWNPSTRESIVLPPTECPLVSLSRFGLGYDSINGEYKILHICQDLRSKEIAIEILALKGGSWRRIDPRGICNVLVAIQFFIFVHAAFHWVTISSNYFEVVSFNISNEVYGEIPLSEEILSLRSDSRDWALKEYGVKGSWMLLLTVEEPNWSLNAKPTYLFADAEVLFWCMSYQHIGHTFRTLNGPFRSWPICDTMQVGSAFTESLISPKSLTY</sequence>
<dbReference type="OMA" id="HWVTISS"/>
<evidence type="ECO:0000313" key="3">
    <source>
        <dbReference type="EMBL" id="PHT64664.1"/>
    </source>
</evidence>
<comment type="caution">
    <text evidence="3">The sequence shown here is derived from an EMBL/GenBank/DDBJ whole genome shotgun (WGS) entry which is preliminary data.</text>
</comment>
<proteinExistence type="predicted"/>
<dbReference type="InterPro" id="IPR013187">
    <property type="entry name" value="F-box-assoc_dom_typ3"/>
</dbReference>
<organism evidence="3 4">
    <name type="scientific">Capsicum annuum</name>
    <name type="common">Capsicum pepper</name>
    <dbReference type="NCBI Taxonomy" id="4072"/>
    <lineage>
        <taxon>Eukaryota</taxon>
        <taxon>Viridiplantae</taxon>
        <taxon>Streptophyta</taxon>
        <taxon>Embryophyta</taxon>
        <taxon>Tracheophyta</taxon>
        <taxon>Spermatophyta</taxon>
        <taxon>Magnoliopsida</taxon>
        <taxon>eudicotyledons</taxon>
        <taxon>Gunneridae</taxon>
        <taxon>Pentapetalae</taxon>
        <taxon>asterids</taxon>
        <taxon>lamiids</taxon>
        <taxon>Solanales</taxon>
        <taxon>Solanaceae</taxon>
        <taxon>Solanoideae</taxon>
        <taxon>Capsiceae</taxon>
        <taxon>Capsicum</taxon>
    </lineage>
</organism>
<dbReference type="PANTHER" id="PTHR31790:SF294">
    <property type="entry name" value="F-BOX PROTEIN CPR30-LIKE ISOFORM X1"/>
    <property type="match status" value="1"/>
</dbReference>
<protein>
    <recommendedName>
        <fullName evidence="2">F-box associated beta-propeller type 3 domain-containing protein</fullName>
    </recommendedName>
</protein>
<dbReference type="Proteomes" id="UP000222542">
    <property type="component" value="Unassembled WGS sequence"/>
</dbReference>
<name>A0A2G2Y4L0_CAPAN</name>
<feature type="transmembrane region" description="Helical" evidence="1">
    <location>
        <begin position="127"/>
        <end position="147"/>
    </location>
</feature>